<accession>A0A4Z1NVS3</accession>
<protein>
    <submittedName>
        <fullName evidence="2">Uncharacterized protein</fullName>
    </submittedName>
</protein>
<proteinExistence type="predicted"/>
<name>A0A4Z1NVS3_9PEZI</name>
<dbReference type="Proteomes" id="UP000298493">
    <property type="component" value="Unassembled WGS sequence"/>
</dbReference>
<dbReference type="AlphaFoldDB" id="A0A4Z1NVS3"/>
<dbReference type="EMBL" id="SNSC02000013">
    <property type="protein sequence ID" value="TID18737.1"/>
    <property type="molecule type" value="Genomic_DNA"/>
</dbReference>
<evidence type="ECO:0000256" key="1">
    <source>
        <dbReference type="SAM" id="MobiDB-lite"/>
    </source>
</evidence>
<comment type="caution">
    <text evidence="2">The sequence shown here is derived from an EMBL/GenBank/DDBJ whole genome shotgun (WGS) entry which is preliminary data.</text>
</comment>
<evidence type="ECO:0000313" key="3">
    <source>
        <dbReference type="Proteomes" id="UP000298493"/>
    </source>
</evidence>
<organism evidence="2 3">
    <name type="scientific">Venturia nashicola</name>
    <dbReference type="NCBI Taxonomy" id="86259"/>
    <lineage>
        <taxon>Eukaryota</taxon>
        <taxon>Fungi</taxon>
        <taxon>Dikarya</taxon>
        <taxon>Ascomycota</taxon>
        <taxon>Pezizomycotina</taxon>
        <taxon>Dothideomycetes</taxon>
        <taxon>Pleosporomycetidae</taxon>
        <taxon>Venturiales</taxon>
        <taxon>Venturiaceae</taxon>
        <taxon>Venturia</taxon>
    </lineage>
</organism>
<sequence>MAAFYLHQLHGPFIGTLYPTTWKTSPLYPTLEDVSPLSYTGRRLPQLLSLNCRQVFAILPITLHKRKREEATSAIQEIYRKYKVSSRHAQRSSMEDFKLGCPENAPPENY</sequence>
<keyword evidence="3" id="KW-1185">Reference proteome</keyword>
<gene>
    <name evidence="2" type="ORF">E6O75_ATG05858</name>
</gene>
<evidence type="ECO:0000313" key="2">
    <source>
        <dbReference type="EMBL" id="TID18737.1"/>
    </source>
</evidence>
<reference evidence="2 3" key="1">
    <citation type="submission" date="2019-04" db="EMBL/GenBank/DDBJ databases">
        <title>High contiguity whole genome sequence and gene annotation resource for two Venturia nashicola isolates.</title>
        <authorList>
            <person name="Prokchorchik M."/>
            <person name="Won K."/>
            <person name="Lee Y."/>
            <person name="Choi E.D."/>
            <person name="Segonzac C."/>
            <person name="Sohn K.H."/>
        </authorList>
    </citation>
    <scope>NUCLEOTIDE SEQUENCE [LARGE SCALE GENOMIC DNA]</scope>
    <source>
        <strain evidence="2 3">PRI2</strain>
    </source>
</reference>
<feature type="region of interest" description="Disordered" evidence="1">
    <location>
        <begin position="88"/>
        <end position="110"/>
    </location>
</feature>